<dbReference type="InterPro" id="IPR001054">
    <property type="entry name" value="A/G_cyclase"/>
</dbReference>
<dbReference type="InterPro" id="IPR029787">
    <property type="entry name" value="Nucleotide_cyclase"/>
</dbReference>
<name>A0A4V1ABQ8_HYDPS</name>
<dbReference type="GO" id="GO:0004016">
    <property type="term" value="F:adenylate cyclase activity"/>
    <property type="evidence" value="ECO:0007669"/>
    <property type="project" value="UniProtKB-ARBA"/>
</dbReference>
<dbReference type="Proteomes" id="UP000293912">
    <property type="component" value="Chromosome"/>
</dbReference>
<dbReference type="GO" id="GO:0009190">
    <property type="term" value="P:cyclic nucleotide biosynthetic process"/>
    <property type="evidence" value="ECO:0007669"/>
    <property type="project" value="InterPro"/>
</dbReference>
<dbReference type="RefSeq" id="WP_133156939.1">
    <property type="nucleotide sequence ID" value="NZ_CP037867.1"/>
</dbReference>
<accession>A0A4V1ABQ8</accession>
<protein>
    <submittedName>
        <fullName evidence="2">Adenylate and Guanylate cyclase catalytic domain protein</fullName>
    </submittedName>
</protein>
<proteinExistence type="predicted"/>
<dbReference type="SUPFAM" id="SSF55073">
    <property type="entry name" value="Nucleotide cyclase"/>
    <property type="match status" value="2"/>
</dbReference>
<dbReference type="GO" id="GO:0035556">
    <property type="term" value="P:intracellular signal transduction"/>
    <property type="evidence" value="ECO:0007669"/>
    <property type="project" value="InterPro"/>
</dbReference>
<dbReference type="PROSITE" id="PS50125">
    <property type="entry name" value="GUANYLATE_CYCLASE_2"/>
    <property type="match status" value="2"/>
</dbReference>
<dbReference type="AlphaFoldDB" id="A0A4V1ABQ8"/>
<organism evidence="2 3">
    <name type="scientific">Hydrogenophaga pseudoflava</name>
    <name type="common">Pseudomonas carboxydoflava</name>
    <dbReference type="NCBI Taxonomy" id="47421"/>
    <lineage>
        <taxon>Bacteria</taxon>
        <taxon>Pseudomonadati</taxon>
        <taxon>Pseudomonadota</taxon>
        <taxon>Betaproteobacteria</taxon>
        <taxon>Burkholderiales</taxon>
        <taxon>Comamonadaceae</taxon>
        <taxon>Hydrogenophaga</taxon>
    </lineage>
</organism>
<evidence type="ECO:0000259" key="1">
    <source>
        <dbReference type="PROSITE" id="PS50125"/>
    </source>
</evidence>
<reference evidence="2 3" key="1">
    <citation type="submission" date="2019-03" db="EMBL/GenBank/DDBJ databases">
        <authorList>
            <person name="Sebastian G."/>
            <person name="Baumann P."/>
            <person name="Ruckert C."/>
            <person name="Kalinowski J."/>
            <person name="Nebel B."/>
            <person name="Takors R."/>
            <person name="Blombach B."/>
        </authorList>
    </citation>
    <scope>NUCLEOTIDE SEQUENCE [LARGE SCALE GENOMIC DNA]</scope>
    <source>
        <strain evidence="2 3">DSM 1084</strain>
    </source>
</reference>
<gene>
    <name evidence="2" type="ORF">HPF_14020</name>
</gene>
<sequence length="522" mass="56376">MAKRTWNKATAEGRIKKRLAEVETIKIKEYVKETDLTGLPVGTAYRVDGVHVYVDILNMDEMLGVTDYEGVVAHRRTLRFLNLHYRAVRNILLEVEAIEVDFHNQRLHAVFAKPYGDEAARVHKAVATAQLICDVLARTGEDGDDPLPPAKVRVGVDSGKALAVNNGRRGSREPLFLGRPANLAAKRAGGGTKTGIYMTNTARAVANWQAVVDENATALTSEQVQTAKDKAMLPVNADEIYKDWQDDLAKQPIGAIEFYRHTPPFQTLDLEVLSPKNSRRQECSSVYADIDNFTRYVSDRIDDDETAKDVVRVLHVLRAELECVLRDDFAGCKIRFIGDCIHGILIEGTAQTTDDGETAKNAMLCAAAMRSSFALALDLLADEGVDASDLGLAIGAEHGPVAVTRLGIKGEMVRCCISRSVLRAEGEQLRCNGRQTAVGPTLNQFAPQGFKDLFGVGRRRSDFDYDAAAQALAQADNAAKSASRPAASPLRSPSAAGAAAVAAGFGFPAAAASPSKIPPGFS</sequence>
<evidence type="ECO:0000313" key="3">
    <source>
        <dbReference type="Proteomes" id="UP000293912"/>
    </source>
</evidence>
<evidence type="ECO:0000313" key="2">
    <source>
        <dbReference type="EMBL" id="QBM28813.1"/>
    </source>
</evidence>
<keyword evidence="3" id="KW-1185">Reference proteome</keyword>
<feature type="domain" description="Guanylate cyclase" evidence="1">
    <location>
        <begin position="50"/>
        <end position="188"/>
    </location>
</feature>
<dbReference type="KEGG" id="hpse:HPF_14020"/>
<dbReference type="Gene3D" id="3.30.70.1230">
    <property type="entry name" value="Nucleotide cyclase"/>
    <property type="match status" value="2"/>
</dbReference>
<feature type="domain" description="Guanylate cyclase" evidence="1">
    <location>
        <begin position="284"/>
        <end position="409"/>
    </location>
</feature>
<dbReference type="EMBL" id="CP037867">
    <property type="protein sequence ID" value="QBM28813.1"/>
    <property type="molecule type" value="Genomic_DNA"/>
</dbReference>